<proteinExistence type="predicted"/>
<reference evidence="3" key="1">
    <citation type="submission" date="2015-03" db="EMBL/GenBank/DDBJ databases">
        <authorList>
            <consortium name="Pathogen Informatics"/>
        </authorList>
    </citation>
    <scope>NUCLEOTIDE SEQUENCE [LARGE SCALE GENOMIC DNA]</scope>
    <source>
        <strain evidence="3">N09902308</strain>
    </source>
</reference>
<evidence type="ECO:0000313" key="3">
    <source>
        <dbReference type="Proteomes" id="UP000039021"/>
    </source>
</evidence>
<organism evidence="2 3">
    <name type="scientific">Mycobacterium tuberculosis</name>
    <dbReference type="NCBI Taxonomy" id="1773"/>
    <lineage>
        <taxon>Bacteria</taxon>
        <taxon>Bacillati</taxon>
        <taxon>Actinomycetota</taxon>
        <taxon>Actinomycetes</taxon>
        <taxon>Mycobacteriales</taxon>
        <taxon>Mycobacteriaceae</taxon>
        <taxon>Mycobacterium</taxon>
        <taxon>Mycobacterium tuberculosis complex</taxon>
    </lineage>
</organism>
<comment type="caution">
    <text evidence="2">The sequence shown here is derived from an EMBL/GenBank/DDBJ whole genome shotgun (WGS) entry which is preliminary data.</text>
</comment>
<gene>
    <name evidence="2" type="ORF">ERS007739_01209</name>
</gene>
<feature type="transmembrane region" description="Helical" evidence="1">
    <location>
        <begin position="12"/>
        <end position="29"/>
    </location>
</feature>
<dbReference type="EMBL" id="CSBK01000429">
    <property type="protein sequence ID" value="COX38943.1"/>
    <property type="molecule type" value="Genomic_DNA"/>
</dbReference>
<keyword evidence="1" id="KW-0472">Membrane</keyword>
<dbReference type="AlphaFoldDB" id="A0A916P7D6"/>
<evidence type="ECO:0000256" key="1">
    <source>
        <dbReference type="SAM" id="Phobius"/>
    </source>
</evidence>
<keyword evidence="1" id="KW-1133">Transmembrane helix</keyword>
<sequence length="36" mass="3786">MVFGTPYGRARCVFADVQIVVVIAFVAGIEVKDSGA</sequence>
<keyword evidence="1" id="KW-0812">Transmembrane</keyword>
<accession>A0A916P7D6</accession>
<dbReference type="Proteomes" id="UP000039021">
    <property type="component" value="Unassembled WGS sequence"/>
</dbReference>
<evidence type="ECO:0000313" key="2">
    <source>
        <dbReference type="EMBL" id="COX38943.1"/>
    </source>
</evidence>
<name>A0A916P7D6_MYCTX</name>
<protein>
    <submittedName>
        <fullName evidence="2">Uncharacterized protein</fullName>
    </submittedName>
</protein>